<feature type="active site" evidence="5">
    <location>
        <position position="375"/>
    </location>
</feature>
<evidence type="ECO:0000313" key="9">
    <source>
        <dbReference type="EMBL" id="WOK98039.1"/>
    </source>
</evidence>
<evidence type="ECO:0000259" key="8">
    <source>
        <dbReference type="Pfam" id="PF08541"/>
    </source>
</evidence>
<dbReference type="GO" id="GO:0006633">
    <property type="term" value="P:fatty acid biosynthetic process"/>
    <property type="evidence" value="ECO:0007669"/>
    <property type="project" value="InterPro"/>
</dbReference>
<dbReference type="SUPFAM" id="SSF53901">
    <property type="entry name" value="Thiolase-like"/>
    <property type="match status" value="1"/>
</dbReference>
<dbReference type="GO" id="GO:0016020">
    <property type="term" value="C:membrane"/>
    <property type="evidence" value="ECO:0007669"/>
    <property type="project" value="InterPro"/>
</dbReference>
<keyword evidence="10" id="KW-1185">Reference proteome</keyword>
<evidence type="ECO:0000256" key="4">
    <source>
        <dbReference type="PIRNR" id="PIRNR036417"/>
    </source>
</evidence>
<dbReference type="Pfam" id="PF08541">
    <property type="entry name" value="ACP_syn_III_C"/>
    <property type="match status" value="1"/>
</dbReference>
<feature type="domain" description="Beta-ketoacyl-[acyl-carrier-protein] synthase III C-terminal" evidence="8">
    <location>
        <begin position="335"/>
        <end position="417"/>
    </location>
</feature>
<sequence length="463" mass="52137">MDLLTVISTILLFYSLLSILWKAFDRWRNNNCYLLDYVCYSPSDDRKLSTRLCSEVVLRNKRLSLSDYRFLLKMVVNCGLSEDTYAPRNVIQGREECPTRDDCFDEIDDCTYTMLDELFRRTRISPAEVDVLVVTVSMFAPCPSLTARIVNRYKMRDDVKTFNLSGMGCSASPIAVNLINNTFMSRKRALGVVVAFESTAPNWYSGTNRSMMLGNCLFRSGGSSFMLTNDPALKHRAKMSLKCLVQTHVGAIDDAYNCAMQQEDDDGCLGFCLSKSLPKAAMIALSKNLQVVAPKVLPVGELALYAIRELRHRFWRSKNNAKPAAAAAKVNFKRGVDHFCIHSGGLAVIEAVGKALGLTEYDIEPARMTLHRWGNTSVASLWYVLGYMEAKKRLRKKDRVLMLGIGAGFMGNSCVWEVLRDLEDGGAWEDCIDDYPPRTLVNPFMDKFGWINGDDACMEMYKP</sequence>
<feature type="active site" evidence="5">
    <location>
        <position position="338"/>
    </location>
</feature>
<reference evidence="9 10" key="1">
    <citation type="submission" date="2023-10" db="EMBL/GenBank/DDBJ databases">
        <title>Chromosome-scale genome assembly provides insights into flower coloration mechanisms of Canna indica.</title>
        <authorList>
            <person name="Li C."/>
        </authorList>
    </citation>
    <scope>NUCLEOTIDE SEQUENCE [LARGE SCALE GENOMIC DNA]</scope>
    <source>
        <tissue evidence="9">Flower</tissue>
    </source>
</reference>
<comment type="similarity">
    <text evidence="1 4">Belongs to the thiolase-like superfamily. Chalcone/stilbene synthases family.</text>
</comment>
<dbReference type="EC" id="2.3.1.-" evidence="4"/>
<dbReference type="PIRSF" id="PIRSF036417">
    <property type="entry name" value="3-ktacl-CoA_syn"/>
    <property type="match status" value="1"/>
</dbReference>
<feature type="active site" evidence="5">
    <location>
        <position position="371"/>
    </location>
</feature>
<dbReference type="Proteomes" id="UP001327560">
    <property type="component" value="Chromosome 2"/>
</dbReference>
<organism evidence="9 10">
    <name type="scientific">Canna indica</name>
    <name type="common">Indian-shot</name>
    <dbReference type="NCBI Taxonomy" id="4628"/>
    <lineage>
        <taxon>Eukaryota</taxon>
        <taxon>Viridiplantae</taxon>
        <taxon>Streptophyta</taxon>
        <taxon>Embryophyta</taxon>
        <taxon>Tracheophyta</taxon>
        <taxon>Spermatophyta</taxon>
        <taxon>Magnoliopsida</taxon>
        <taxon>Liliopsida</taxon>
        <taxon>Zingiberales</taxon>
        <taxon>Cannaceae</taxon>
        <taxon>Canna</taxon>
    </lineage>
</organism>
<evidence type="ECO:0000256" key="2">
    <source>
        <dbReference type="ARBA" id="ARBA00022679"/>
    </source>
</evidence>
<dbReference type="GO" id="GO:0016747">
    <property type="term" value="F:acyltransferase activity, transferring groups other than amino-acyl groups"/>
    <property type="evidence" value="ECO:0007669"/>
    <property type="project" value="InterPro"/>
</dbReference>
<feature type="active site" evidence="5">
    <location>
        <position position="169"/>
    </location>
</feature>
<proteinExistence type="inferred from homology"/>
<accession>A0AAQ3JZ70</accession>
<dbReference type="InterPro" id="IPR016039">
    <property type="entry name" value="Thiolase-like"/>
</dbReference>
<feature type="active site" evidence="5">
    <location>
        <position position="248"/>
    </location>
</feature>
<dbReference type="InterPro" id="IPR013747">
    <property type="entry name" value="ACP_syn_III_C"/>
</dbReference>
<dbReference type="AlphaFoldDB" id="A0AAQ3JZ70"/>
<evidence type="ECO:0000256" key="3">
    <source>
        <dbReference type="ARBA" id="ARBA00023315"/>
    </source>
</evidence>
<evidence type="ECO:0000313" key="10">
    <source>
        <dbReference type="Proteomes" id="UP001327560"/>
    </source>
</evidence>
<keyword evidence="2 4" id="KW-0808">Transferase</keyword>
<feature type="transmembrane region" description="Helical" evidence="6">
    <location>
        <begin position="6"/>
        <end position="24"/>
    </location>
</feature>
<feature type="active site" evidence="5">
    <location>
        <position position="342"/>
    </location>
</feature>
<dbReference type="Gene3D" id="3.40.47.10">
    <property type="match status" value="1"/>
</dbReference>
<dbReference type="PANTHER" id="PTHR31561">
    <property type="entry name" value="3-KETOACYL-COA SYNTHASE"/>
    <property type="match status" value="1"/>
</dbReference>
<dbReference type="EMBL" id="CP136891">
    <property type="protein sequence ID" value="WOK98039.1"/>
    <property type="molecule type" value="Genomic_DNA"/>
</dbReference>
<evidence type="ECO:0000256" key="1">
    <source>
        <dbReference type="ARBA" id="ARBA00005531"/>
    </source>
</evidence>
<evidence type="ECO:0000259" key="7">
    <source>
        <dbReference type="Pfam" id="PF08392"/>
    </source>
</evidence>
<dbReference type="InterPro" id="IPR012392">
    <property type="entry name" value="3-ktacl-CoA_syn"/>
</dbReference>
<dbReference type="InterPro" id="IPR013601">
    <property type="entry name" value="FAE1_typ3_polyketide_synth"/>
</dbReference>
<gene>
    <name evidence="9" type="ORF">Cni_G06748</name>
</gene>
<evidence type="ECO:0000256" key="6">
    <source>
        <dbReference type="SAM" id="Phobius"/>
    </source>
</evidence>
<name>A0AAQ3JZ70_9LILI</name>
<dbReference type="Pfam" id="PF08392">
    <property type="entry name" value="FAE1_CUT1_RppA"/>
    <property type="match status" value="1"/>
</dbReference>
<protein>
    <recommendedName>
        <fullName evidence="4">3-ketoacyl-CoA synthase</fullName>
        <ecNumber evidence="4">2.3.1.-</ecNumber>
    </recommendedName>
</protein>
<keyword evidence="6" id="KW-0812">Transmembrane</keyword>
<keyword evidence="6" id="KW-0472">Membrane</keyword>
<keyword evidence="6" id="KW-1133">Transmembrane helix</keyword>
<keyword evidence="3 4" id="KW-0012">Acyltransferase</keyword>
<feature type="transmembrane region" description="Helical" evidence="6">
    <location>
        <begin position="400"/>
        <end position="419"/>
    </location>
</feature>
<feature type="domain" description="FAE" evidence="7">
    <location>
        <begin position="27"/>
        <end position="310"/>
    </location>
</feature>
<evidence type="ECO:0000256" key="5">
    <source>
        <dbReference type="PIRSR" id="PIRSR036417-1"/>
    </source>
</evidence>
<comment type="pathway">
    <text evidence="4">Lipid metabolism; fatty acid biosynthesis.</text>
</comment>
<dbReference type="CDD" id="cd00831">
    <property type="entry name" value="CHS_like"/>
    <property type="match status" value="1"/>
</dbReference>